<feature type="transmembrane region" description="Helical" evidence="5">
    <location>
        <begin position="85"/>
        <end position="105"/>
    </location>
</feature>
<proteinExistence type="predicted"/>
<keyword evidence="8" id="KW-1185">Reference proteome</keyword>
<evidence type="ECO:0000256" key="5">
    <source>
        <dbReference type="SAM" id="Phobius"/>
    </source>
</evidence>
<dbReference type="OMA" id="CYQALPM"/>
<keyword evidence="3 5" id="KW-1133">Transmembrane helix</keyword>
<reference evidence="8" key="1">
    <citation type="journal article" date="2014" name="BMC Genomics">
        <title>Genome characteristics reveal the impact of lichenization on lichen-forming fungus Endocarpon pusillum Hedwig (Verrucariales, Ascomycota).</title>
        <authorList>
            <person name="Wang Y.-Y."/>
            <person name="Liu B."/>
            <person name="Zhang X.-Y."/>
            <person name="Zhou Q.-M."/>
            <person name="Zhang T."/>
            <person name="Li H."/>
            <person name="Yu Y.-F."/>
            <person name="Zhang X.-L."/>
            <person name="Hao X.-Y."/>
            <person name="Wang M."/>
            <person name="Wang L."/>
            <person name="Wei J.-C."/>
        </authorList>
    </citation>
    <scope>NUCLEOTIDE SEQUENCE [LARGE SCALE GENOMIC DNA]</scope>
    <source>
        <strain evidence="8">Z07020 / HMAS-L-300199</strain>
    </source>
</reference>
<evidence type="ECO:0000256" key="1">
    <source>
        <dbReference type="ARBA" id="ARBA00004370"/>
    </source>
</evidence>
<name>U1GTR8_ENDPU</name>
<feature type="domain" description="TMEM205-like" evidence="6">
    <location>
        <begin position="18"/>
        <end position="117"/>
    </location>
</feature>
<protein>
    <recommendedName>
        <fullName evidence="6">TMEM205-like domain-containing protein</fullName>
    </recommendedName>
</protein>
<dbReference type="HOGENOM" id="CLU_094297_2_1_1"/>
<dbReference type="Proteomes" id="UP000019373">
    <property type="component" value="Unassembled WGS sequence"/>
</dbReference>
<feature type="transmembrane region" description="Helical" evidence="5">
    <location>
        <begin position="149"/>
        <end position="170"/>
    </location>
</feature>
<dbReference type="PANTHER" id="PTHR23241:SF102">
    <property type="entry name" value="LD23009P"/>
    <property type="match status" value="1"/>
</dbReference>
<evidence type="ECO:0000256" key="3">
    <source>
        <dbReference type="ARBA" id="ARBA00022989"/>
    </source>
</evidence>
<feature type="transmembrane region" description="Helical" evidence="5">
    <location>
        <begin position="56"/>
        <end position="73"/>
    </location>
</feature>
<dbReference type="RefSeq" id="XP_007787428.1">
    <property type="nucleotide sequence ID" value="XM_007789238.1"/>
</dbReference>
<dbReference type="GO" id="GO:0016020">
    <property type="term" value="C:membrane"/>
    <property type="evidence" value="ECO:0007669"/>
    <property type="project" value="UniProtKB-SubCell"/>
</dbReference>
<accession>U1GTR8</accession>
<dbReference type="OrthoDB" id="1641132at2759"/>
<evidence type="ECO:0000313" key="8">
    <source>
        <dbReference type="Proteomes" id="UP000019373"/>
    </source>
</evidence>
<keyword evidence="4 5" id="KW-0472">Membrane</keyword>
<dbReference type="EMBL" id="KE720815">
    <property type="protein sequence ID" value="ERF75416.1"/>
    <property type="molecule type" value="Genomic_DNA"/>
</dbReference>
<evidence type="ECO:0000313" key="7">
    <source>
        <dbReference type="EMBL" id="ERF75416.1"/>
    </source>
</evidence>
<evidence type="ECO:0000259" key="6">
    <source>
        <dbReference type="Pfam" id="PF13664"/>
    </source>
</evidence>
<organism evidence="7 8">
    <name type="scientific">Endocarpon pusillum (strain Z07020 / HMAS-L-300199)</name>
    <name type="common">Lichen-forming fungus</name>
    <dbReference type="NCBI Taxonomy" id="1263415"/>
    <lineage>
        <taxon>Eukaryota</taxon>
        <taxon>Fungi</taxon>
        <taxon>Dikarya</taxon>
        <taxon>Ascomycota</taxon>
        <taxon>Pezizomycotina</taxon>
        <taxon>Eurotiomycetes</taxon>
        <taxon>Chaetothyriomycetidae</taxon>
        <taxon>Verrucariales</taxon>
        <taxon>Verrucariaceae</taxon>
        <taxon>Endocarpon</taxon>
    </lineage>
</organism>
<dbReference type="InterPro" id="IPR025423">
    <property type="entry name" value="TMEM205-like"/>
</dbReference>
<dbReference type="AlphaFoldDB" id="U1GTR8"/>
<dbReference type="PANTHER" id="PTHR23241">
    <property type="entry name" value="LATE EMBRYOGENESIS ABUNDANT PLANTS LEA-RELATED"/>
    <property type="match status" value="1"/>
</dbReference>
<dbReference type="InterPro" id="IPR053009">
    <property type="entry name" value="Xanthocillin_Biosynth-Assoc"/>
</dbReference>
<sequence>MAAIFNAVVNLAPYHVMAYGTLLGTELYQSFVMTKICYQALPMAQFTTLQKKVFPAYFRIQVGLIALTAATFPTKSIVSLARAGWLFWVPLGTNFGMAALNWLVYGPRTQDMMIKRSHQETIDGRKYNDEENTSEDMQRIKRDFSRNHAMSIHLNLIAMGATILYGFALASKIRFVL</sequence>
<evidence type="ECO:0000256" key="2">
    <source>
        <dbReference type="ARBA" id="ARBA00022692"/>
    </source>
</evidence>
<dbReference type="GeneID" id="19235273"/>
<dbReference type="eggNOG" id="ENOG502S3VC">
    <property type="taxonomic scope" value="Eukaryota"/>
</dbReference>
<evidence type="ECO:0000256" key="4">
    <source>
        <dbReference type="ARBA" id="ARBA00023136"/>
    </source>
</evidence>
<dbReference type="Pfam" id="PF13664">
    <property type="entry name" value="DUF4149"/>
    <property type="match status" value="1"/>
</dbReference>
<keyword evidence="2 5" id="KW-0812">Transmembrane</keyword>
<gene>
    <name evidence="7" type="ORF">EPUS_00209</name>
</gene>
<comment type="subcellular location">
    <subcellularLocation>
        <location evidence="1">Membrane</location>
    </subcellularLocation>
</comment>